<dbReference type="Proteomes" id="UP000649259">
    <property type="component" value="Unassembled WGS sequence"/>
</dbReference>
<name>A0ABQ3S1D8_9ACTN</name>
<evidence type="ECO:0000313" key="1">
    <source>
        <dbReference type="EMBL" id="GHI61802.1"/>
    </source>
</evidence>
<evidence type="ECO:0000313" key="2">
    <source>
        <dbReference type="Proteomes" id="UP000649259"/>
    </source>
</evidence>
<reference evidence="2" key="1">
    <citation type="submission" date="2023-07" db="EMBL/GenBank/DDBJ databases">
        <title>Whole genome shotgun sequence of Streptomyces cacaoi subsp. asoensis NBRC 13813.</title>
        <authorList>
            <person name="Komaki H."/>
            <person name="Tamura T."/>
        </authorList>
    </citation>
    <scope>NUCLEOTIDE SEQUENCE [LARGE SCALE GENOMIC DNA]</scope>
    <source>
        <strain evidence="2">NBRC 13813</strain>
    </source>
</reference>
<dbReference type="RefSeq" id="WP_229901225.1">
    <property type="nucleotide sequence ID" value="NZ_BMSI01000004.1"/>
</dbReference>
<accession>A0ABQ3S1D8</accession>
<proteinExistence type="predicted"/>
<evidence type="ECO:0008006" key="3">
    <source>
        <dbReference type="Google" id="ProtNLM"/>
    </source>
</evidence>
<keyword evidence="2" id="KW-1185">Reference proteome</keyword>
<organism evidence="1 2">
    <name type="scientific">Streptomyces asoensis</name>
    <dbReference type="NCBI Taxonomy" id="249586"/>
    <lineage>
        <taxon>Bacteria</taxon>
        <taxon>Bacillati</taxon>
        <taxon>Actinomycetota</taxon>
        <taxon>Actinomycetes</taxon>
        <taxon>Kitasatosporales</taxon>
        <taxon>Streptomycetaceae</taxon>
        <taxon>Streptomyces</taxon>
    </lineage>
</organism>
<gene>
    <name evidence="1" type="ORF">Saso_34520</name>
</gene>
<comment type="caution">
    <text evidence="1">The sequence shown here is derived from an EMBL/GenBank/DDBJ whole genome shotgun (WGS) entry which is preliminary data.</text>
</comment>
<dbReference type="GeneID" id="91471313"/>
<sequence length="60" mass="6605">MLLARGEGRLVGVVITLDRHPDPADPGAFAFWTALGHRVVGHRPDLERGRPCAVPRKPLR</sequence>
<dbReference type="EMBL" id="BNEB01000003">
    <property type="protein sequence ID" value="GHI61802.1"/>
    <property type="molecule type" value="Genomic_DNA"/>
</dbReference>
<protein>
    <recommendedName>
        <fullName evidence="3">Acetyltransferase</fullName>
    </recommendedName>
</protein>